<protein>
    <submittedName>
        <fullName evidence="1">Uncharacterized protein</fullName>
    </submittedName>
</protein>
<sequence>MGADVSARRERGFLDQVPGRLYGKEVYAAHSYNNEVALGNQHYDRLRYVLVALVCGANWRGILNDRAGNLQCDSIFERRHDHGGGNGAVGIPASGK</sequence>
<proteinExistence type="predicted"/>
<dbReference type="AlphaFoldDB" id="A0A0S4L787"/>
<dbReference type="Proteomes" id="UP000198736">
    <property type="component" value="Unassembled WGS sequence"/>
</dbReference>
<name>A0A0S4L787_9BACT</name>
<evidence type="ECO:0000313" key="2">
    <source>
        <dbReference type="Proteomes" id="UP000198736"/>
    </source>
</evidence>
<gene>
    <name evidence="1" type="ORF">COMA2_120062</name>
</gene>
<dbReference type="EMBL" id="CZPZ01000004">
    <property type="protein sequence ID" value="CUS33087.1"/>
    <property type="molecule type" value="Genomic_DNA"/>
</dbReference>
<dbReference type="STRING" id="1742973.COMA2_120062"/>
<keyword evidence="2" id="KW-1185">Reference proteome</keyword>
<organism evidence="1 2">
    <name type="scientific">Candidatus Nitrospira nitrificans</name>
    <dbReference type="NCBI Taxonomy" id="1742973"/>
    <lineage>
        <taxon>Bacteria</taxon>
        <taxon>Pseudomonadati</taxon>
        <taxon>Nitrospirota</taxon>
        <taxon>Nitrospiria</taxon>
        <taxon>Nitrospirales</taxon>
        <taxon>Nitrospiraceae</taxon>
        <taxon>Nitrospira</taxon>
    </lineage>
</organism>
<reference evidence="2" key="1">
    <citation type="submission" date="2015-10" db="EMBL/GenBank/DDBJ databases">
        <authorList>
            <person name="Luecker S."/>
            <person name="Luecker S."/>
        </authorList>
    </citation>
    <scope>NUCLEOTIDE SEQUENCE [LARGE SCALE GENOMIC DNA]</scope>
</reference>
<evidence type="ECO:0000313" key="1">
    <source>
        <dbReference type="EMBL" id="CUS33087.1"/>
    </source>
</evidence>
<accession>A0A0S4L787</accession>